<evidence type="ECO:0000259" key="1">
    <source>
        <dbReference type="Pfam" id="PF05901"/>
    </source>
</evidence>
<dbReference type="RefSeq" id="WP_155042401.1">
    <property type="nucleotide sequence ID" value="NZ_WMIG01000037.1"/>
</dbReference>
<dbReference type="EMBL" id="WMIG01000037">
    <property type="protein sequence ID" value="MTH62455.1"/>
    <property type="molecule type" value="Genomic_DNA"/>
</dbReference>
<organism evidence="2 3">
    <name type="scientific">Paracoccus litorisediminis</name>
    <dbReference type="NCBI Taxonomy" id="2006130"/>
    <lineage>
        <taxon>Bacteria</taxon>
        <taxon>Pseudomonadati</taxon>
        <taxon>Pseudomonadota</taxon>
        <taxon>Alphaproteobacteria</taxon>
        <taxon>Rhodobacterales</taxon>
        <taxon>Paracoccaceae</taxon>
        <taxon>Paracoccus</taxon>
    </lineage>
</organism>
<dbReference type="Proteomes" id="UP000449846">
    <property type="component" value="Unassembled WGS sequence"/>
</dbReference>
<dbReference type="InterPro" id="IPR008613">
    <property type="entry name" value="Excalibur_Ca-bd_domain"/>
</dbReference>
<evidence type="ECO:0000313" key="2">
    <source>
        <dbReference type="EMBL" id="MTH62455.1"/>
    </source>
</evidence>
<dbReference type="AlphaFoldDB" id="A0A844HVV3"/>
<dbReference type="Pfam" id="PF05901">
    <property type="entry name" value="Excalibur"/>
    <property type="match status" value="1"/>
</dbReference>
<reference evidence="2 3" key="1">
    <citation type="submission" date="2019-11" db="EMBL/GenBank/DDBJ databases">
        <authorList>
            <person name="Dong K."/>
        </authorList>
    </citation>
    <scope>NUCLEOTIDE SEQUENCE [LARGE SCALE GENOMIC DNA]</scope>
    <source>
        <strain evidence="2 3">NBRC 112902</strain>
    </source>
</reference>
<name>A0A844HVV3_9RHOB</name>
<gene>
    <name evidence="2" type="ORF">GL300_25075</name>
</gene>
<proteinExistence type="predicted"/>
<accession>A0A844HVV3</accession>
<protein>
    <recommendedName>
        <fullName evidence="1">Excalibur calcium-binding domain-containing protein</fullName>
    </recommendedName>
</protein>
<evidence type="ECO:0000313" key="3">
    <source>
        <dbReference type="Proteomes" id="UP000449846"/>
    </source>
</evidence>
<sequence length="60" mass="6764">MKHLTLAVVLIASTVTVAEARNPTRCSDYSTWEEAQAALKRGEYWLDRDNDGIACESLRH</sequence>
<comment type="caution">
    <text evidence="2">The sequence shown here is derived from an EMBL/GenBank/DDBJ whole genome shotgun (WGS) entry which is preliminary data.</text>
</comment>
<keyword evidence="3" id="KW-1185">Reference proteome</keyword>
<feature type="domain" description="Excalibur calcium-binding" evidence="1">
    <location>
        <begin position="25"/>
        <end position="56"/>
    </location>
</feature>
<dbReference type="OrthoDB" id="5366081at2"/>